<evidence type="ECO:0000256" key="1">
    <source>
        <dbReference type="SAM" id="MobiDB-lite"/>
    </source>
</evidence>
<dbReference type="EMBL" id="AYKW01000015">
    <property type="protein sequence ID" value="PIL30344.1"/>
    <property type="molecule type" value="Genomic_DNA"/>
</dbReference>
<evidence type="ECO:0000313" key="3">
    <source>
        <dbReference type="Proteomes" id="UP000230002"/>
    </source>
</evidence>
<feature type="compositionally biased region" description="Low complexity" evidence="1">
    <location>
        <begin position="34"/>
        <end position="46"/>
    </location>
</feature>
<accession>A0A2G8S9A0</accession>
<protein>
    <submittedName>
        <fullName evidence="2">Uncharacterized protein</fullName>
    </submittedName>
</protein>
<comment type="caution">
    <text evidence="2">The sequence shown here is derived from an EMBL/GenBank/DDBJ whole genome shotgun (WGS) entry which is preliminary data.</text>
</comment>
<feature type="region of interest" description="Disordered" evidence="1">
    <location>
        <begin position="25"/>
        <end position="55"/>
    </location>
</feature>
<reference evidence="2 3" key="1">
    <citation type="journal article" date="2015" name="Sci. Rep.">
        <title>Chromosome-level genome map provides insights into diverse defense mechanisms in the medicinal fungus Ganoderma sinense.</title>
        <authorList>
            <person name="Zhu Y."/>
            <person name="Xu J."/>
            <person name="Sun C."/>
            <person name="Zhou S."/>
            <person name="Xu H."/>
            <person name="Nelson D.R."/>
            <person name="Qian J."/>
            <person name="Song J."/>
            <person name="Luo H."/>
            <person name="Xiang L."/>
            <person name="Li Y."/>
            <person name="Xu Z."/>
            <person name="Ji A."/>
            <person name="Wang L."/>
            <person name="Lu S."/>
            <person name="Hayward A."/>
            <person name="Sun W."/>
            <person name="Li X."/>
            <person name="Schwartz D.C."/>
            <person name="Wang Y."/>
            <person name="Chen S."/>
        </authorList>
    </citation>
    <scope>NUCLEOTIDE SEQUENCE [LARGE SCALE GENOMIC DNA]</scope>
    <source>
        <strain evidence="2 3">ZZ0214-1</strain>
    </source>
</reference>
<dbReference type="Proteomes" id="UP000230002">
    <property type="component" value="Unassembled WGS sequence"/>
</dbReference>
<gene>
    <name evidence="2" type="ORF">GSI_07529</name>
</gene>
<proteinExistence type="predicted"/>
<organism evidence="2 3">
    <name type="scientific">Ganoderma sinense ZZ0214-1</name>
    <dbReference type="NCBI Taxonomy" id="1077348"/>
    <lineage>
        <taxon>Eukaryota</taxon>
        <taxon>Fungi</taxon>
        <taxon>Dikarya</taxon>
        <taxon>Basidiomycota</taxon>
        <taxon>Agaricomycotina</taxon>
        <taxon>Agaricomycetes</taxon>
        <taxon>Polyporales</taxon>
        <taxon>Polyporaceae</taxon>
        <taxon>Ganoderma</taxon>
    </lineage>
</organism>
<dbReference type="AlphaFoldDB" id="A0A2G8S9A0"/>
<name>A0A2G8S9A0_9APHY</name>
<evidence type="ECO:0000313" key="2">
    <source>
        <dbReference type="EMBL" id="PIL30344.1"/>
    </source>
</evidence>
<keyword evidence="3" id="KW-1185">Reference proteome</keyword>
<sequence>MDSSYFTAQALYQFGARALGMGHGQLPQRREMTSGSSEADSLDSSAMDIEPSEPTGRHFGVDAGIGHDGFYAKYDIALNPRRILIPFIPRSKHSTSEYVSRSHPLPFIARRSTITQSNVPRSKYSSFRICKGPLEGDPIPSSARFESTLARDGGEAIGGFSET</sequence>